<evidence type="ECO:0000256" key="5">
    <source>
        <dbReference type="ARBA" id="ARBA00022857"/>
    </source>
</evidence>
<evidence type="ECO:0000313" key="13">
    <source>
        <dbReference type="EMBL" id="KAH7304803.1"/>
    </source>
</evidence>
<dbReference type="AlphaFoldDB" id="A0A8K0WKL9"/>
<dbReference type="EMBL" id="JAGPNK010000021">
    <property type="protein sequence ID" value="KAH7304803.1"/>
    <property type="molecule type" value="Genomic_DNA"/>
</dbReference>
<keyword evidence="12" id="KW-0812">Transmembrane</keyword>
<gene>
    <name evidence="13" type="ORF">B0I35DRAFT_444931</name>
</gene>
<dbReference type="SUPFAM" id="SSF51735">
    <property type="entry name" value="NAD(P)-binding Rossmann-fold domains"/>
    <property type="match status" value="1"/>
</dbReference>
<dbReference type="PANTHER" id="PTHR43550">
    <property type="entry name" value="3-KETODIHYDROSPHINGOSINE REDUCTASE"/>
    <property type="match status" value="1"/>
</dbReference>
<name>A0A8K0WKL9_9HYPO</name>
<dbReference type="PRINTS" id="PR00081">
    <property type="entry name" value="GDHRDH"/>
</dbReference>
<keyword evidence="14" id="KW-1185">Reference proteome</keyword>
<keyword evidence="8" id="KW-0443">Lipid metabolism</keyword>
<evidence type="ECO:0000256" key="10">
    <source>
        <dbReference type="ARBA" id="ARBA00044737"/>
    </source>
</evidence>
<dbReference type="CDD" id="cd08939">
    <property type="entry name" value="KDSR-like_SDR_c"/>
    <property type="match status" value="1"/>
</dbReference>
<dbReference type="Proteomes" id="UP000813444">
    <property type="component" value="Unassembled WGS sequence"/>
</dbReference>
<evidence type="ECO:0000256" key="1">
    <source>
        <dbReference type="ARBA" id="ARBA00004240"/>
    </source>
</evidence>
<comment type="catalytic activity">
    <reaction evidence="11">
        <text>sphinganine + NADP(+) = 3-oxosphinganine + NADPH + H(+)</text>
        <dbReference type="Rhea" id="RHEA:22640"/>
        <dbReference type="ChEBI" id="CHEBI:15378"/>
        <dbReference type="ChEBI" id="CHEBI:57783"/>
        <dbReference type="ChEBI" id="CHEBI:57817"/>
        <dbReference type="ChEBI" id="CHEBI:58299"/>
        <dbReference type="ChEBI" id="CHEBI:58349"/>
        <dbReference type="EC" id="1.1.1.102"/>
    </reaction>
    <physiologicalReaction direction="right-to-left" evidence="11">
        <dbReference type="Rhea" id="RHEA:22642"/>
    </physiologicalReaction>
</comment>
<dbReference type="EC" id="1.1.1.102" evidence="9"/>
<dbReference type="GO" id="GO:0006666">
    <property type="term" value="P:3-keto-sphinganine metabolic process"/>
    <property type="evidence" value="ECO:0007669"/>
    <property type="project" value="InterPro"/>
</dbReference>
<evidence type="ECO:0000256" key="6">
    <source>
        <dbReference type="ARBA" id="ARBA00022919"/>
    </source>
</evidence>
<protein>
    <recommendedName>
        <fullName evidence="9">3-dehydrosphinganine reductase</fullName>
        <ecNumber evidence="9">1.1.1.102</ecNumber>
    </recommendedName>
</protein>
<dbReference type="InterPro" id="IPR045022">
    <property type="entry name" value="KDSR-like"/>
</dbReference>
<keyword evidence="12" id="KW-1133">Transmembrane helix</keyword>
<dbReference type="GO" id="GO:0030148">
    <property type="term" value="P:sphingolipid biosynthetic process"/>
    <property type="evidence" value="ECO:0007669"/>
    <property type="project" value="InterPro"/>
</dbReference>
<comment type="caution">
    <text evidence="13">The sequence shown here is derived from an EMBL/GenBank/DDBJ whole genome shotgun (WGS) entry which is preliminary data.</text>
</comment>
<keyword evidence="6" id="KW-0746">Sphingolipid metabolism</keyword>
<evidence type="ECO:0000256" key="4">
    <source>
        <dbReference type="ARBA" id="ARBA00022824"/>
    </source>
</evidence>
<evidence type="ECO:0000256" key="2">
    <source>
        <dbReference type="ARBA" id="ARBA00004760"/>
    </source>
</evidence>
<dbReference type="Pfam" id="PF00106">
    <property type="entry name" value="adh_short"/>
    <property type="match status" value="1"/>
</dbReference>
<dbReference type="InterPro" id="IPR036291">
    <property type="entry name" value="NAD(P)-bd_dom_sf"/>
</dbReference>
<evidence type="ECO:0000256" key="12">
    <source>
        <dbReference type="SAM" id="Phobius"/>
    </source>
</evidence>
<evidence type="ECO:0000256" key="8">
    <source>
        <dbReference type="ARBA" id="ARBA00023098"/>
    </source>
</evidence>
<dbReference type="Gene3D" id="3.40.50.720">
    <property type="entry name" value="NAD(P)-binding Rossmann-like Domain"/>
    <property type="match status" value="1"/>
</dbReference>
<evidence type="ECO:0000256" key="3">
    <source>
        <dbReference type="ARBA" id="ARBA00004991"/>
    </source>
</evidence>
<dbReference type="GO" id="GO:0005789">
    <property type="term" value="C:endoplasmic reticulum membrane"/>
    <property type="evidence" value="ECO:0007669"/>
    <property type="project" value="TreeGrafter"/>
</dbReference>
<organism evidence="13 14">
    <name type="scientific">Stachybotrys elegans</name>
    <dbReference type="NCBI Taxonomy" id="80388"/>
    <lineage>
        <taxon>Eukaryota</taxon>
        <taxon>Fungi</taxon>
        <taxon>Dikarya</taxon>
        <taxon>Ascomycota</taxon>
        <taxon>Pezizomycotina</taxon>
        <taxon>Sordariomycetes</taxon>
        <taxon>Hypocreomycetidae</taxon>
        <taxon>Hypocreales</taxon>
        <taxon>Stachybotryaceae</taxon>
        <taxon>Stachybotrys</taxon>
    </lineage>
</organism>
<feature type="transmembrane region" description="Helical" evidence="12">
    <location>
        <begin position="284"/>
        <end position="306"/>
    </location>
</feature>
<evidence type="ECO:0000256" key="7">
    <source>
        <dbReference type="ARBA" id="ARBA00023002"/>
    </source>
</evidence>
<evidence type="ECO:0000313" key="14">
    <source>
        <dbReference type="Proteomes" id="UP000813444"/>
    </source>
</evidence>
<keyword evidence="7" id="KW-0560">Oxidoreductase</keyword>
<accession>A0A8K0WKL9</accession>
<comment type="pathway">
    <text evidence="2">Lipid metabolism; sphingolipid metabolism.</text>
</comment>
<keyword evidence="5" id="KW-0521">NADP</keyword>
<keyword evidence="12" id="KW-0472">Membrane</keyword>
<keyword evidence="4" id="KW-0256">Endoplasmic reticulum</keyword>
<comment type="subcellular location">
    <subcellularLocation>
        <location evidence="1">Endoplasmic reticulum</location>
    </subcellularLocation>
</comment>
<dbReference type="PANTHER" id="PTHR43550:SF3">
    <property type="entry name" value="3-KETODIHYDROSPHINGOSINE REDUCTASE"/>
    <property type="match status" value="1"/>
</dbReference>
<dbReference type="OrthoDB" id="10267115at2759"/>
<reference evidence="13" key="1">
    <citation type="journal article" date="2021" name="Nat. Commun.">
        <title>Genetic determinants of endophytism in the Arabidopsis root mycobiome.</title>
        <authorList>
            <person name="Mesny F."/>
            <person name="Miyauchi S."/>
            <person name="Thiergart T."/>
            <person name="Pickel B."/>
            <person name="Atanasova L."/>
            <person name="Karlsson M."/>
            <person name="Huettel B."/>
            <person name="Barry K.W."/>
            <person name="Haridas S."/>
            <person name="Chen C."/>
            <person name="Bauer D."/>
            <person name="Andreopoulos W."/>
            <person name="Pangilinan J."/>
            <person name="LaButti K."/>
            <person name="Riley R."/>
            <person name="Lipzen A."/>
            <person name="Clum A."/>
            <person name="Drula E."/>
            <person name="Henrissat B."/>
            <person name="Kohler A."/>
            <person name="Grigoriev I.V."/>
            <person name="Martin F.M."/>
            <person name="Hacquard S."/>
        </authorList>
    </citation>
    <scope>NUCLEOTIDE SEQUENCE</scope>
    <source>
        <strain evidence="13">MPI-CAGE-CH-0235</strain>
    </source>
</reference>
<evidence type="ECO:0000256" key="11">
    <source>
        <dbReference type="ARBA" id="ARBA00048930"/>
    </source>
</evidence>
<comment type="pathway">
    <text evidence="3">Sphingolipid metabolism.</text>
</comment>
<evidence type="ECO:0000256" key="9">
    <source>
        <dbReference type="ARBA" id="ARBA00026112"/>
    </source>
</evidence>
<proteinExistence type="predicted"/>
<dbReference type="InterPro" id="IPR002347">
    <property type="entry name" value="SDR_fam"/>
</dbReference>
<dbReference type="GO" id="GO:0047560">
    <property type="term" value="F:3-dehydrosphinganine reductase activity"/>
    <property type="evidence" value="ECO:0007669"/>
    <property type="project" value="UniProtKB-EC"/>
</dbReference>
<comment type="function">
    <text evidence="10">Catalyzes the reduction of 3'-oxosphinganine (3-ketodihydrosphingosine/KDS) to sphinganine (dihydrosphingosine/DHS), the second step of de novo sphingolipid biosynthesis.</text>
</comment>
<sequence length="332" mass="36427">MLFANSFEVEGRAVLITGGSSGMGLEVARQLAEKGANVAIVARNQDRLLKSLAYVQEGAKNRETQRFHQISADLTLSSEAVRVVDEVVAWNNGFAPDIVWCCAGVAHPTLFIDTPVEVFSQQMNSNYFTSLYVAHAILRHWLKGSDDNQSAVSGPARHLIFTASISAFYTFTGYTPYSPAKAALRSLSDTLSQEMNLYYAAYPNKPRVRLHTIFPATILSEGLENENKIKPDVTKLLEEVDDPLTPQVIASQSIKGLENGQELITTDFITGLTKNAMLGTSIRGGFLAGFVDWILACFLIVVMVFLRSDMDKKVQAFGRKFGPSGMKRDSSA</sequence>